<dbReference type="InterPro" id="IPR019354">
    <property type="entry name" value="SMG8-like"/>
</dbReference>
<dbReference type="EMBL" id="NCKV01009446">
    <property type="protein sequence ID" value="RWS22219.1"/>
    <property type="molecule type" value="Genomic_DNA"/>
</dbReference>
<comment type="similarity">
    <text evidence="1 4">Belongs to the SMG8 family.</text>
</comment>
<dbReference type="OrthoDB" id="63589at2759"/>
<dbReference type="Proteomes" id="UP000288716">
    <property type="component" value="Unassembled WGS sequence"/>
</dbReference>
<evidence type="ECO:0000256" key="5">
    <source>
        <dbReference type="SAM" id="MobiDB-lite"/>
    </source>
</evidence>
<feature type="compositionally biased region" description="Basic and acidic residues" evidence="5">
    <location>
        <begin position="485"/>
        <end position="494"/>
    </location>
</feature>
<protein>
    <recommendedName>
        <fullName evidence="3 4">Nonsense-mediated mRNA decay factor SMG8</fullName>
    </recommendedName>
</protein>
<name>A0A443S3W4_9ACAR</name>
<evidence type="ECO:0000256" key="4">
    <source>
        <dbReference type="RuleBase" id="RU367133"/>
    </source>
</evidence>
<comment type="caution">
    <text evidence="7">The sequence shown here is derived from an EMBL/GenBank/DDBJ whole genome shotgun (WGS) entry which is preliminary data.</text>
</comment>
<feature type="compositionally biased region" description="Acidic residues" evidence="5">
    <location>
        <begin position="495"/>
        <end position="511"/>
    </location>
</feature>
<evidence type="ECO:0000313" key="8">
    <source>
        <dbReference type="Proteomes" id="UP000288716"/>
    </source>
</evidence>
<evidence type="ECO:0000313" key="7">
    <source>
        <dbReference type="EMBL" id="RWS22219.1"/>
    </source>
</evidence>
<evidence type="ECO:0000256" key="1">
    <source>
        <dbReference type="ARBA" id="ARBA00006443"/>
    </source>
</evidence>
<feature type="chain" id="PRO_5019183243" description="Nonsense-mediated mRNA decay factor SMG8" evidence="6">
    <location>
        <begin position="17"/>
        <end position="800"/>
    </location>
</feature>
<keyword evidence="6" id="KW-0732">Signal</keyword>
<dbReference type="STRING" id="299467.A0A443S3W4"/>
<evidence type="ECO:0000256" key="2">
    <source>
        <dbReference type="ARBA" id="ARBA00023161"/>
    </source>
</evidence>
<dbReference type="PANTHER" id="PTHR13091">
    <property type="entry name" value="AMPLIFIED IN BREAST CANCER 2-RELATED"/>
    <property type="match status" value="1"/>
</dbReference>
<keyword evidence="8" id="KW-1185">Reference proteome</keyword>
<evidence type="ECO:0000256" key="3">
    <source>
        <dbReference type="ARBA" id="ARBA00029509"/>
    </source>
</evidence>
<proteinExistence type="inferred from homology"/>
<evidence type="ECO:0000256" key="6">
    <source>
        <dbReference type="SAM" id="SignalP"/>
    </source>
</evidence>
<feature type="signal peptide" evidence="6">
    <location>
        <begin position="1"/>
        <end position="16"/>
    </location>
</feature>
<feature type="region of interest" description="Disordered" evidence="5">
    <location>
        <begin position="482"/>
        <end position="518"/>
    </location>
</feature>
<dbReference type="GO" id="GO:0000184">
    <property type="term" value="P:nuclear-transcribed mRNA catabolic process, nonsense-mediated decay"/>
    <property type="evidence" value="ECO:0007669"/>
    <property type="project" value="UniProtKB-UniRule"/>
</dbReference>
<sequence length="800" mass="90989">MLMLFLLSHIVVITNPKLQFDLNYLQIFRHLEATRLKLQPYITEILRSIPGLSSDWVTFGRLCSPRVLFVFENYENNDLILKNKVNYEKYLEDQIYRFLRKSRIITNICSNSLFAICNQTDFVFIATNDVTIRDPQTFFLDLLVKYCNSENIVEEREESRSFYSFLWAHISVALSKGFDDNVGRHNVVPIFELPTVKDFFSVLLKLKEFFYKPAEELKKEVSTVFNQWRSSLDSDTRFSEARCAKGLPIAMSLYQEGLPSHYTAEFHERKVAMAIQMFTVHARGPALFDYARQLREECDRFWQNGHQMCEVLSLTGNNCINPIHCTKSEDAVIGDITEDKTNSNQLPSMPHCSNYKLTSACDCGRRQGNREDPFTVKAANYDFYSLMRNKCSCGHLERIEFPVFQPSTSEVKPADTLDIIEANLMSQNEPQFESQPDIHESLTNLSQSSIGVGEAVGSVDMLKKSDILSKEKEMMEQSFECLQTNKEEETKSEYSSDEDVDDEESEEDTENGGDYNDKDIQLIIRESISSRMNAFISQTSTTHYLPGMLHSMSPSGLLPKFPSWSLVCLGPSSLYSHNMGVQDQPGFISGTNFLLPWDVTVKLEHSGHLPPLWEGKRPPGIKNKKTLKDGTQFTVKIFIGTEYECPRGHRFMCSGPDTVLKANLGVIKENANKVASSDMPLYLPCVCSRTGKQMIAQLMRIHIVTPKAPVHVTLNPKVQPGPSPCPIFHPGLPEPVRLSQSAYWVLRLPFVYEGEHGIYYPPKDRLESCRLLKGLYGIADFISKPEAKSGVLLGEYMQGK</sequence>
<comment type="function">
    <text evidence="4">Involved in nonsense-mediated decay (NMD) of mRNAs containing premature stop codons.</text>
</comment>
<organism evidence="7 8">
    <name type="scientific">Leptotrombidium deliense</name>
    <dbReference type="NCBI Taxonomy" id="299467"/>
    <lineage>
        <taxon>Eukaryota</taxon>
        <taxon>Metazoa</taxon>
        <taxon>Ecdysozoa</taxon>
        <taxon>Arthropoda</taxon>
        <taxon>Chelicerata</taxon>
        <taxon>Arachnida</taxon>
        <taxon>Acari</taxon>
        <taxon>Acariformes</taxon>
        <taxon>Trombidiformes</taxon>
        <taxon>Prostigmata</taxon>
        <taxon>Anystina</taxon>
        <taxon>Parasitengona</taxon>
        <taxon>Trombiculoidea</taxon>
        <taxon>Trombiculidae</taxon>
        <taxon>Leptotrombidium</taxon>
    </lineage>
</organism>
<gene>
    <name evidence="7" type="ORF">B4U80_06922</name>
</gene>
<feature type="non-terminal residue" evidence="7">
    <location>
        <position position="800"/>
    </location>
</feature>
<dbReference type="VEuPathDB" id="VectorBase:LDEU009821"/>
<dbReference type="Pfam" id="PF10220">
    <property type="entry name" value="Smg8_Smg9"/>
    <property type="match status" value="1"/>
</dbReference>
<reference evidence="7 8" key="1">
    <citation type="journal article" date="2018" name="Gigascience">
        <title>Genomes of trombidid mites reveal novel predicted allergens and laterally-transferred genes associated with secondary metabolism.</title>
        <authorList>
            <person name="Dong X."/>
            <person name="Chaisiri K."/>
            <person name="Xia D."/>
            <person name="Armstrong S.D."/>
            <person name="Fang Y."/>
            <person name="Donnelly M.J."/>
            <person name="Kadowaki T."/>
            <person name="McGarry J.W."/>
            <person name="Darby A.C."/>
            <person name="Makepeace B.L."/>
        </authorList>
    </citation>
    <scope>NUCLEOTIDE SEQUENCE [LARGE SCALE GENOMIC DNA]</scope>
    <source>
        <strain evidence="7">UoL-UT</strain>
    </source>
</reference>
<dbReference type="AlphaFoldDB" id="A0A443S3W4"/>
<dbReference type="PANTHER" id="PTHR13091:SF0">
    <property type="entry name" value="NONSENSE-MEDIATED MRNA DECAY FACTOR SMG8"/>
    <property type="match status" value="1"/>
</dbReference>
<keyword evidence="2 4" id="KW-0866">Nonsense-mediated mRNA decay</keyword>
<accession>A0A443S3W4</accession>